<dbReference type="AlphaFoldDB" id="A0A7W3QNG5"/>
<gene>
    <name evidence="1" type="ORF">HNR61_004658</name>
</gene>
<comment type="caution">
    <text evidence="1">The sequence shown here is derived from an EMBL/GenBank/DDBJ whole genome shotgun (WGS) entry which is preliminary data.</text>
</comment>
<evidence type="ECO:0000313" key="1">
    <source>
        <dbReference type="EMBL" id="MBA8953008.1"/>
    </source>
</evidence>
<dbReference type="EMBL" id="JACJIA010000006">
    <property type="protein sequence ID" value="MBA8953008.1"/>
    <property type="molecule type" value="Genomic_DNA"/>
</dbReference>
<dbReference type="Proteomes" id="UP000572680">
    <property type="component" value="Unassembled WGS sequence"/>
</dbReference>
<name>A0A7W3QNG5_ACTNM</name>
<proteinExistence type="predicted"/>
<protein>
    <recommendedName>
        <fullName evidence="3">EvbL</fullName>
    </recommendedName>
</protein>
<organism evidence="1 2">
    <name type="scientific">Actinomadura namibiensis</name>
    <dbReference type="NCBI Taxonomy" id="182080"/>
    <lineage>
        <taxon>Bacteria</taxon>
        <taxon>Bacillati</taxon>
        <taxon>Actinomycetota</taxon>
        <taxon>Actinomycetes</taxon>
        <taxon>Streptosporangiales</taxon>
        <taxon>Thermomonosporaceae</taxon>
        <taxon>Actinomadura</taxon>
    </lineage>
</organism>
<dbReference type="RefSeq" id="WP_182845266.1">
    <property type="nucleotide sequence ID" value="NZ_BAAALP010000036.1"/>
</dbReference>
<dbReference type="NCBIfam" id="NF047719">
    <property type="entry name" value="SCO6745_fam_HTH"/>
    <property type="match status" value="1"/>
</dbReference>
<keyword evidence="2" id="KW-1185">Reference proteome</keyword>
<sequence length="248" mass="26841">MIAAATKEPIYKLGGGFMISREAKAFSEETGLSGWGPYFRGRCGVLGEVDADVVAAAVGFFPPQVVRDQWEAARSLPAAETATRYARVAADFGRRKLADLPDKEAERLASLLETVCDSADPVAAPLFAGWRAMPRPADPRGRVIHLVHVLRELRGGLHIVAVLATGLTPLESVLSTADNPLMQPGETNAEYFGWARPYPEVTAEVRARRQRAEELTDTLISPAFAALDEADRNDLAELLAKADKIVFG</sequence>
<reference evidence="1 2" key="1">
    <citation type="submission" date="2020-08" db="EMBL/GenBank/DDBJ databases">
        <title>Genomic Encyclopedia of Type Strains, Phase IV (KMG-IV): sequencing the most valuable type-strain genomes for metagenomic binning, comparative biology and taxonomic classification.</title>
        <authorList>
            <person name="Goeker M."/>
        </authorList>
    </citation>
    <scope>NUCLEOTIDE SEQUENCE [LARGE SCALE GENOMIC DNA]</scope>
    <source>
        <strain evidence="1 2">DSM 44197</strain>
    </source>
</reference>
<evidence type="ECO:0008006" key="3">
    <source>
        <dbReference type="Google" id="ProtNLM"/>
    </source>
</evidence>
<dbReference type="InterPro" id="IPR054058">
    <property type="entry name" value="HTH_67"/>
</dbReference>
<evidence type="ECO:0000313" key="2">
    <source>
        <dbReference type="Proteomes" id="UP000572680"/>
    </source>
</evidence>
<dbReference type="Pfam" id="PF21863">
    <property type="entry name" value="HTH_67"/>
    <property type="match status" value="1"/>
</dbReference>
<accession>A0A7W3QNG5</accession>